<dbReference type="GO" id="GO:0000150">
    <property type="term" value="F:DNA strand exchange activity"/>
    <property type="evidence" value="ECO:0007669"/>
    <property type="project" value="InterPro"/>
</dbReference>
<comment type="caution">
    <text evidence="2">The sequence shown here is derived from an EMBL/GenBank/DDBJ whole genome shotgun (WGS) entry which is preliminary data.</text>
</comment>
<organism evidence="2 3">
    <name type="scientific">candidate division MSBL1 archaeon SCGC-AAA259E17</name>
    <dbReference type="NCBI Taxonomy" id="1698263"/>
    <lineage>
        <taxon>Archaea</taxon>
        <taxon>Methanobacteriati</taxon>
        <taxon>Methanobacteriota</taxon>
        <taxon>candidate division MSBL1</taxon>
    </lineage>
</organism>
<keyword evidence="3" id="KW-1185">Reference proteome</keyword>
<evidence type="ECO:0000313" key="3">
    <source>
        <dbReference type="Proteomes" id="UP000070373"/>
    </source>
</evidence>
<protein>
    <recommendedName>
        <fullName evidence="1">Recombinase domain-containing protein</fullName>
    </recommendedName>
</protein>
<dbReference type="EMBL" id="LHXN01000005">
    <property type="protein sequence ID" value="KXA93442.1"/>
    <property type="molecule type" value="Genomic_DNA"/>
</dbReference>
<feature type="domain" description="Recombinase" evidence="1">
    <location>
        <begin position="2"/>
        <end position="87"/>
    </location>
</feature>
<accession>A0A133UGT5</accession>
<dbReference type="InterPro" id="IPR011109">
    <property type="entry name" value="DNA_bind_recombinase_dom"/>
</dbReference>
<dbReference type="AlphaFoldDB" id="A0A133UGT5"/>
<evidence type="ECO:0000259" key="1">
    <source>
        <dbReference type="Pfam" id="PF07508"/>
    </source>
</evidence>
<dbReference type="GO" id="GO:0003677">
    <property type="term" value="F:DNA binding"/>
    <property type="evidence" value="ECO:0007669"/>
    <property type="project" value="InterPro"/>
</dbReference>
<name>A0A133UGT5_9EURY</name>
<sequence>MFLKVDERGIYKKVAEKVNQNHSSMLSEPLDSRKIKRILKNSVYIGKPKITGDMVEAEYDGHVTVSDPDLAYVTQDVFDRVQEKIRKIEEKHSSNGGTKVVEMKSLIKEFGLDTVKNNIPDIAVLCPDCGERMVKNGQKELGKDSNLKSHNWICKNKNCGRQRLAPNKKNLEKIRDTREKE</sequence>
<evidence type="ECO:0000313" key="2">
    <source>
        <dbReference type="EMBL" id="KXA93442.1"/>
    </source>
</evidence>
<proteinExistence type="predicted"/>
<dbReference type="Proteomes" id="UP000070373">
    <property type="component" value="Unassembled WGS sequence"/>
</dbReference>
<dbReference type="Pfam" id="PF07508">
    <property type="entry name" value="Recombinase"/>
    <property type="match status" value="1"/>
</dbReference>
<gene>
    <name evidence="2" type="ORF">AKJ64_00625</name>
</gene>
<dbReference type="Gene3D" id="3.90.1750.20">
    <property type="entry name" value="Putative Large Serine Recombinase, Chain B, Domain 2"/>
    <property type="match status" value="1"/>
</dbReference>
<dbReference type="InterPro" id="IPR038109">
    <property type="entry name" value="DNA_bind_recomb_sf"/>
</dbReference>
<reference evidence="2 3" key="1">
    <citation type="journal article" date="2016" name="Sci. Rep.">
        <title>Metabolic traits of an uncultured archaeal lineage -MSBL1- from brine pools of the Red Sea.</title>
        <authorList>
            <person name="Mwirichia R."/>
            <person name="Alam I."/>
            <person name="Rashid M."/>
            <person name="Vinu M."/>
            <person name="Ba-Alawi W."/>
            <person name="Anthony Kamau A."/>
            <person name="Kamanda Ngugi D."/>
            <person name="Goker M."/>
            <person name="Klenk H.P."/>
            <person name="Bajic V."/>
            <person name="Stingl U."/>
        </authorList>
    </citation>
    <scope>NUCLEOTIDE SEQUENCE [LARGE SCALE GENOMIC DNA]</scope>
    <source>
        <strain evidence="2">SCGC-AAA259E17</strain>
    </source>
</reference>